<dbReference type="Pfam" id="PF13181">
    <property type="entry name" value="TPR_8"/>
    <property type="match status" value="3"/>
</dbReference>
<dbReference type="Pfam" id="PF13414">
    <property type="entry name" value="TPR_11"/>
    <property type="match status" value="1"/>
</dbReference>
<evidence type="ECO:0000256" key="3">
    <source>
        <dbReference type="ARBA" id="ARBA00022737"/>
    </source>
</evidence>
<dbReference type="OrthoDB" id="66418at2759"/>
<dbReference type="PANTHER" id="PTHR46208:SF1">
    <property type="entry name" value="MITOCHONDRIAL IMPORT RECEPTOR SUBUNIT TOM70"/>
    <property type="match status" value="1"/>
</dbReference>
<evidence type="ECO:0000256" key="6">
    <source>
        <dbReference type="ARBA" id="ARBA00022989"/>
    </source>
</evidence>
<evidence type="ECO:0000313" key="13">
    <source>
        <dbReference type="EMBL" id="KZC14004.1"/>
    </source>
</evidence>
<dbReference type="InterPro" id="IPR011990">
    <property type="entry name" value="TPR-like_helical_dom_sf"/>
</dbReference>
<feature type="transmembrane region" description="Helical" evidence="12">
    <location>
        <begin position="18"/>
        <end position="37"/>
    </location>
</feature>
<comment type="similarity">
    <text evidence="9">Belongs to the Tom70 family.</text>
</comment>
<keyword evidence="5 10" id="KW-0802">TPR repeat</keyword>
<dbReference type="SUPFAM" id="SSF48452">
    <property type="entry name" value="TPR-like"/>
    <property type="match status" value="2"/>
</dbReference>
<accession>A0A154PRM9</accession>
<dbReference type="Proteomes" id="UP000076502">
    <property type="component" value="Unassembled WGS sequence"/>
</dbReference>
<evidence type="ECO:0000256" key="5">
    <source>
        <dbReference type="ARBA" id="ARBA00022803"/>
    </source>
</evidence>
<dbReference type="GO" id="GO:0030150">
    <property type="term" value="P:protein import into mitochondrial matrix"/>
    <property type="evidence" value="ECO:0007669"/>
    <property type="project" value="TreeGrafter"/>
</dbReference>
<name>A0A154PRM9_DUFNO</name>
<evidence type="ECO:0000256" key="10">
    <source>
        <dbReference type="PROSITE-ProRule" id="PRU00339"/>
    </source>
</evidence>
<feature type="region of interest" description="Disordered" evidence="11">
    <location>
        <begin position="43"/>
        <end position="84"/>
    </location>
</feature>
<dbReference type="EMBL" id="KQ435030">
    <property type="protein sequence ID" value="KZC14004.1"/>
    <property type="molecule type" value="Genomic_DNA"/>
</dbReference>
<reference evidence="13 14" key="1">
    <citation type="submission" date="2015-07" db="EMBL/GenBank/DDBJ databases">
        <title>The genome of Dufourea novaeangliae.</title>
        <authorList>
            <person name="Pan H."/>
            <person name="Kapheim K."/>
        </authorList>
    </citation>
    <scope>NUCLEOTIDE SEQUENCE [LARGE SCALE GENOMIC DNA]</scope>
    <source>
        <strain evidence="13">0120121106</strain>
        <tissue evidence="13">Whole body</tissue>
    </source>
</reference>
<keyword evidence="3" id="KW-0677">Repeat</keyword>
<dbReference type="PANTHER" id="PTHR46208">
    <property type="entry name" value="MITOCHONDRIAL IMPORT RECEPTOR SUBUNIT TOM70"/>
    <property type="match status" value="1"/>
</dbReference>
<feature type="repeat" description="TPR" evidence="10">
    <location>
        <begin position="333"/>
        <end position="366"/>
    </location>
</feature>
<dbReference type="OMA" id="QWRGDIE"/>
<dbReference type="SMART" id="SM00028">
    <property type="entry name" value="TPR"/>
    <property type="match status" value="9"/>
</dbReference>
<dbReference type="InterPro" id="IPR019734">
    <property type="entry name" value="TPR_rpt"/>
</dbReference>
<dbReference type="GO" id="GO:0005741">
    <property type="term" value="C:mitochondrial outer membrane"/>
    <property type="evidence" value="ECO:0007669"/>
    <property type="project" value="UniProtKB-SubCell"/>
</dbReference>
<comment type="subcellular location">
    <subcellularLocation>
        <location evidence="1">Mitochondrion outer membrane</location>
        <topology evidence="1">Single-pass membrane protein</topology>
    </subcellularLocation>
</comment>
<evidence type="ECO:0000256" key="12">
    <source>
        <dbReference type="SAM" id="Phobius"/>
    </source>
</evidence>
<keyword evidence="2 12" id="KW-0812">Transmembrane</keyword>
<evidence type="ECO:0000256" key="4">
    <source>
        <dbReference type="ARBA" id="ARBA00022787"/>
    </source>
</evidence>
<keyword evidence="6 12" id="KW-1133">Transmembrane helix</keyword>
<proteinExistence type="inferred from homology"/>
<keyword evidence="8 12" id="KW-0472">Membrane</keyword>
<evidence type="ECO:0000256" key="9">
    <source>
        <dbReference type="ARBA" id="ARBA00038030"/>
    </source>
</evidence>
<gene>
    <name evidence="13" type="ORF">WN55_06534</name>
</gene>
<dbReference type="GO" id="GO:0008320">
    <property type="term" value="F:protein transmembrane transporter activity"/>
    <property type="evidence" value="ECO:0007669"/>
    <property type="project" value="TreeGrafter"/>
</dbReference>
<dbReference type="GO" id="GO:0045039">
    <property type="term" value="P:protein insertion into mitochondrial inner membrane"/>
    <property type="evidence" value="ECO:0007669"/>
    <property type="project" value="TreeGrafter"/>
</dbReference>
<protein>
    <submittedName>
        <fullName evidence="13">Mitochondrial import receptor subunit TOM70</fullName>
    </submittedName>
</protein>
<feature type="repeat" description="TPR" evidence="10">
    <location>
        <begin position="89"/>
        <end position="122"/>
    </location>
</feature>
<dbReference type="STRING" id="178035.A0A154PRM9"/>
<evidence type="ECO:0000256" key="8">
    <source>
        <dbReference type="ARBA" id="ARBA00023136"/>
    </source>
</evidence>
<sequence>MTGASGAGSVTGSALPKWQLALVVGAPVALGLGYMYFKNNIKPSPKSNRGKSKTGSKENGTPAADKQISIDADCPPKSTAGTETPLDKAQRFKNKGNEHFKIGKYDEAITQYNNAIEACPMENTEALATFYQNRAAAYEQLKKFSAVKADCTKALELKPRYAKALLRRARAMEHCNNLESALEDVTAACILENFGNQTALIIADRVLKQLGKQHAMEHLANKKFIMPSKQVIKDYINSFHSDPIFTIIKNNDYSNVSPSFAKILECVKEEKYDDVIPLCTQELNSSEVDTLQHKMEVHLLRATFYFLLGQHETAIDEFATIINSDTASNATKVNALVKRATLYINLENPEKSFCDYEMAIELDPDCSDIYFYKGQANLLMDKIQEAKEDFKKAVDLNPKFGVAYVQKCYTDYHYALINRDIELSNEAMKGFEMAFEKYPDCPDCYILYAQVLSETQEYQKADSYFAKAIEKHPYNASFYVHRGLLQLKWNGNVEKAIGYIKKGLELDDKCEFGYETLATIEVQRGNLEEAISLFDKALALGRTATELTHIFGLRDAVKAQLALKDKLGANIMMNISSVS</sequence>
<dbReference type="Gene3D" id="1.25.40.10">
    <property type="entry name" value="Tetratricopeptide repeat domain"/>
    <property type="match status" value="2"/>
</dbReference>
<keyword evidence="14" id="KW-1185">Reference proteome</keyword>
<evidence type="ECO:0000256" key="2">
    <source>
        <dbReference type="ARBA" id="ARBA00022692"/>
    </source>
</evidence>
<dbReference type="AlphaFoldDB" id="A0A154PRM9"/>
<feature type="repeat" description="TPR" evidence="10">
    <location>
        <begin position="442"/>
        <end position="475"/>
    </location>
</feature>
<keyword evidence="13" id="KW-0675">Receptor</keyword>
<keyword evidence="7" id="KW-0496">Mitochondrion</keyword>
<evidence type="ECO:0000256" key="11">
    <source>
        <dbReference type="SAM" id="MobiDB-lite"/>
    </source>
</evidence>
<dbReference type="PROSITE" id="PS50005">
    <property type="entry name" value="TPR"/>
    <property type="match status" value="4"/>
</dbReference>
<evidence type="ECO:0000313" key="14">
    <source>
        <dbReference type="Proteomes" id="UP000076502"/>
    </source>
</evidence>
<keyword evidence="4" id="KW-1000">Mitochondrion outer membrane</keyword>
<evidence type="ECO:0000256" key="7">
    <source>
        <dbReference type="ARBA" id="ARBA00023128"/>
    </source>
</evidence>
<feature type="repeat" description="TPR" evidence="10">
    <location>
        <begin position="367"/>
        <end position="400"/>
    </location>
</feature>
<dbReference type="GO" id="GO:0030943">
    <property type="term" value="F:mitochondrion targeting sequence binding"/>
    <property type="evidence" value="ECO:0007669"/>
    <property type="project" value="TreeGrafter"/>
</dbReference>
<organism evidence="13 14">
    <name type="scientific">Dufourea novaeangliae</name>
    <name type="common">Sweat bee</name>
    <dbReference type="NCBI Taxonomy" id="178035"/>
    <lineage>
        <taxon>Eukaryota</taxon>
        <taxon>Metazoa</taxon>
        <taxon>Ecdysozoa</taxon>
        <taxon>Arthropoda</taxon>
        <taxon>Hexapoda</taxon>
        <taxon>Insecta</taxon>
        <taxon>Pterygota</taxon>
        <taxon>Neoptera</taxon>
        <taxon>Endopterygota</taxon>
        <taxon>Hymenoptera</taxon>
        <taxon>Apocrita</taxon>
        <taxon>Aculeata</taxon>
        <taxon>Apoidea</taxon>
        <taxon>Anthophila</taxon>
        <taxon>Halictidae</taxon>
        <taxon>Rophitinae</taxon>
        <taxon>Dufourea</taxon>
    </lineage>
</organism>
<evidence type="ECO:0000256" key="1">
    <source>
        <dbReference type="ARBA" id="ARBA00004572"/>
    </source>
</evidence>